<dbReference type="RefSeq" id="WP_188991875.1">
    <property type="nucleotide sequence ID" value="NZ_BMHP01000002.1"/>
</dbReference>
<proteinExistence type="predicted"/>
<accession>A0A916YUS2</accession>
<reference evidence="1" key="1">
    <citation type="journal article" date="2014" name="Int. J. Syst. Evol. Microbiol.">
        <title>Complete genome sequence of Corynebacterium casei LMG S-19264T (=DSM 44701T), isolated from a smear-ripened cheese.</title>
        <authorList>
            <consortium name="US DOE Joint Genome Institute (JGI-PGF)"/>
            <person name="Walter F."/>
            <person name="Albersmeier A."/>
            <person name="Kalinowski J."/>
            <person name="Ruckert C."/>
        </authorList>
    </citation>
    <scope>NUCLEOTIDE SEQUENCE</scope>
    <source>
        <strain evidence="1">CGMCC 1.15178</strain>
    </source>
</reference>
<protein>
    <submittedName>
        <fullName evidence="1">Uncharacterized protein</fullName>
    </submittedName>
</protein>
<evidence type="ECO:0000313" key="2">
    <source>
        <dbReference type="Proteomes" id="UP000612456"/>
    </source>
</evidence>
<keyword evidence="2" id="KW-1185">Reference proteome</keyword>
<dbReference type="AlphaFoldDB" id="A0A916YUS2"/>
<organism evidence="1 2">
    <name type="scientific">Paenibacillus nasutitermitis</name>
    <dbReference type="NCBI Taxonomy" id="1652958"/>
    <lineage>
        <taxon>Bacteria</taxon>
        <taxon>Bacillati</taxon>
        <taxon>Bacillota</taxon>
        <taxon>Bacilli</taxon>
        <taxon>Bacillales</taxon>
        <taxon>Paenibacillaceae</taxon>
        <taxon>Paenibacillus</taxon>
    </lineage>
</organism>
<dbReference type="EMBL" id="BMHP01000002">
    <property type="protein sequence ID" value="GGD62694.1"/>
    <property type="molecule type" value="Genomic_DNA"/>
</dbReference>
<dbReference type="Proteomes" id="UP000612456">
    <property type="component" value="Unassembled WGS sequence"/>
</dbReference>
<comment type="caution">
    <text evidence="1">The sequence shown here is derived from an EMBL/GenBank/DDBJ whole genome shotgun (WGS) entry which is preliminary data.</text>
</comment>
<reference evidence="1" key="2">
    <citation type="submission" date="2020-09" db="EMBL/GenBank/DDBJ databases">
        <authorList>
            <person name="Sun Q."/>
            <person name="Zhou Y."/>
        </authorList>
    </citation>
    <scope>NUCLEOTIDE SEQUENCE</scope>
    <source>
        <strain evidence="1">CGMCC 1.15178</strain>
    </source>
</reference>
<evidence type="ECO:0000313" key="1">
    <source>
        <dbReference type="EMBL" id="GGD62694.1"/>
    </source>
</evidence>
<sequence length="342" mass="38782">MKKVNVHSQSRYWSLVDDLDQFDLGDSDAQVSEWHNFKALNLNKNGVATFLKSDIKLEAFRLQAYVAIPEAPGFIGLVFGARDSSNYELIYLSPGNNDGNGEIQYDPVMNGSTTWQIYNGPNYLVNAPYIVGEWIKFTLEVHQKIAKVYVGDTETPQMIISSLQHGTVEGKIGFWGYLPVYIRDLSIEDLSDQSFDEYENNPIISKGFITDWLVSDPYFEDSRISNLNWTKTVTEENGTLNLNRLYASVKDSIVQAKSSVSVVEETQSTISFGFSDHLRLWINDQEIYNGSWLWSPPESDGRIRPEHITIQVKWNAGTNSIRAEITSRETVFGWGFCLKTGI</sequence>
<gene>
    <name evidence="1" type="ORF">GCM10010911_20610</name>
</gene>
<dbReference type="Gene3D" id="2.60.120.560">
    <property type="entry name" value="Exo-inulinase, domain 1"/>
    <property type="match status" value="1"/>
</dbReference>
<name>A0A916YUS2_9BACL</name>